<dbReference type="GO" id="GO:0035556">
    <property type="term" value="P:intracellular signal transduction"/>
    <property type="evidence" value="ECO:0007669"/>
    <property type="project" value="InterPro"/>
</dbReference>
<evidence type="ECO:0000313" key="2">
    <source>
        <dbReference type="EMBL" id="TYB73025.1"/>
    </source>
</evidence>
<reference evidence="2 3" key="1">
    <citation type="submission" date="2019-08" db="EMBL/GenBank/DDBJ databases">
        <title>Genomes of Antarctic Bizionia species.</title>
        <authorList>
            <person name="Bowman J.P."/>
        </authorList>
    </citation>
    <scope>NUCLEOTIDE SEQUENCE [LARGE SCALE GENOMIC DNA]</scope>
    <source>
        <strain evidence="2 3">HFD</strain>
    </source>
</reference>
<evidence type="ECO:0000259" key="1">
    <source>
        <dbReference type="PROSITE" id="PS50125"/>
    </source>
</evidence>
<name>A0A8H2LL84_9FLAO</name>
<evidence type="ECO:0000313" key="3">
    <source>
        <dbReference type="Proteomes" id="UP000323324"/>
    </source>
</evidence>
<dbReference type="InterPro" id="IPR050697">
    <property type="entry name" value="Adenylyl/Guanylyl_Cyclase_3/4"/>
</dbReference>
<dbReference type="PANTHER" id="PTHR43081:SF1">
    <property type="entry name" value="ADENYLATE CYCLASE, TERMINAL-DIFFERENTIATION SPECIFIC"/>
    <property type="match status" value="1"/>
</dbReference>
<dbReference type="GO" id="GO:0004016">
    <property type="term" value="F:adenylate cyclase activity"/>
    <property type="evidence" value="ECO:0007669"/>
    <property type="project" value="UniProtKB-ARBA"/>
</dbReference>
<dbReference type="GO" id="GO:0009190">
    <property type="term" value="P:cyclic nucleotide biosynthetic process"/>
    <property type="evidence" value="ECO:0007669"/>
    <property type="project" value="InterPro"/>
</dbReference>
<dbReference type="PROSITE" id="PS50125">
    <property type="entry name" value="GUANYLATE_CYCLASE_2"/>
    <property type="match status" value="1"/>
</dbReference>
<proteinExistence type="predicted"/>
<feature type="domain" description="Guanylate cyclase" evidence="1">
    <location>
        <begin position="54"/>
        <end position="187"/>
    </location>
</feature>
<dbReference type="CDD" id="cd07302">
    <property type="entry name" value="CHD"/>
    <property type="match status" value="1"/>
</dbReference>
<dbReference type="RefSeq" id="WP_148370133.1">
    <property type="nucleotide sequence ID" value="NZ_VSKM01000009.1"/>
</dbReference>
<comment type="caution">
    <text evidence="2">The sequence shown here is derived from an EMBL/GenBank/DDBJ whole genome shotgun (WGS) entry which is preliminary data.</text>
</comment>
<dbReference type="AlphaFoldDB" id="A0A8H2LL84"/>
<dbReference type="SUPFAM" id="SSF55073">
    <property type="entry name" value="Nucleotide cyclase"/>
    <property type="match status" value="1"/>
</dbReference>
<dbReference type="Gene3D" id="3.30.70.1230">
    <property type="entry name" value="Nucleotide cyclase"/>
    <property type="match status" value="1"/>
</dbReference>
<accession>A0A8H2LL84</accession>
<keyword evidence="3" id="KW-1185">Reference proteome</keyword>
<organism evidence="2 3">
    <name type="scientific">Bizionia saleffrena</name>
    <dbReference type="NCBI Taxonomy" id="291189"/>
    <lineage>
        <taxon>Bacteria</taxon>
        <taxon>Pseudomonadati</taxon>
        <taxon>Bacteroidota</taxon>
        <taxon>Flavobacteriia</taxon>
        <taxon>Flavobacteriales</taxon>
        <taxon>Flavobacteriaceae</taxon>
        <taxon>Bizionia</taxon>
    </lineage>
</organism>
<dbReference type="PANTHER" id="PTHR43081">
    <property type="entry name" value="ADENYLATE CYCLASE, TERMINAL-DIFFERENTIATION SPECIFIC-RELATED"/>
    <property type="match status" value="1"/>
</dbReference>
<sequence>MAVNKIIEEIDADIKDILSTEFSYTNTTSVPNLDDNTLTFGNAEEKKAKVINTCVLFVDIRGSVALTKKHHTKTMGRLYSAFSKAVLKAAHHHSGYVRNIIGDRVMVVFPSFNCYKNAVHCAITINHLCTKIIDTQFSGMDFKCGIGVDYGELKVIKVGTPKQGKEANENRGLVWTGYPANLASRLTDTANKVVEEDYYVVKQNPYNYAKFWGFGSGLANIFGGIPLSSADLPTYLDKIETVEMSPEKFADSVKTNPTGSVYISGGKFISFEKKTRKTDYPAILISKTVYTGYKKENAGENDITYKYWESQTYKVKDVTDDVYGSNLTWVIK</sequence>
<gene>
    <name evidence="2" type="ORF">ES676_09715</name>
</gene>
<dbReference type="Pfam" id="PF00211">
    <property type="entry name" value="Guanylate_cyc"/>
    <property type="match status" value="1"/>
</dbReference>
<protein>
    <submittedName>
        <fullName evidence="2">Adenylate/guanylate cyclase domain-containing protein</fullName>
    </submittedName>
</protein>
<dbReference type="InterPro" id="IPR029787">
    <property type="entry name" value="Nucleotide_cyclase"/>
</dbReference>
<dbReference type="InterPro" id="IPR001054">
    <property type="entry name" value="A/G_cyclase"/>
</dbReference>
<dbReference type="Proteomes" id="UP000323324">
    <property type="component" value="Unassembled WGS sequence"/>
</dbReference>
<dbReference type="EMBL" id="VSKM01000009">
    <property type="protein sequence ID" value="TYB73025.1"/>
    <property type="molecule type" value="Genomic_DNA"/>
</dbReference>